<accession>A0A4C1ZQJ4</accession>
<protein>
    <submittedName>
        <fullName evidence="2">Uncharacterized protein</fullName>
    </submittedName>
</protein>
<proteinExistence type="predicted"/>
<dbReference type="Proteomes" id="UP000299102">
    <property type="component" value="Unassembled WGS sequence"/>
</dbReference>
<name>A0A4C1ZQJ4_EUMVA</name>
<evidence type="ECO:0000313" key="3">
    <source>
        <dbReference type="Proteomes" id="UP000299102"/>
    </source>
</evidence>
<dbReference type="AlphaFoldDB" id="A0A4C1ZQJ4"/>
<reference evidence="2 3" key="1">
    <citation type="journal article" date="2019" name="Commun. Biol.">
        <title>The bagworm genome reveals a unique fibroin gene that provides high tensile strength.</title>
        <authorList>
            <person name="Kono N."/>
            <person name="Nakamura H."/>
            <person name="Ohtoshi R."/>
            <person name="Tomita M."/>
            <person name="Numata K."/>
            <person name="Arakawa K."/>
        </authorList>
    </citation>
    <scope>NUCLEOTIDE SEQUENCE [LARGE SCALE GENOMIC DNA]</scope>
</reference>
<keyword evidence="3" id="KW-1185">Reference proteome</keyword>
<sequence length="99" mass="10865">MDELSVKCLLCADNQVLLAPSTCGLQETVINKMNDSVKKRGTCRTNTITRTSQKAAAGVRGGRAPPNLGHPRRTPCNFPADRPPILPTVRRRARHNFSI</sequence>
<evidence type="ECO:0000313" key="2">
    <source>
        <dbReference type="EMBL" id="GBP89364.1"/>
    </source>
</evidence>
<feature type="region of interest" description="Disordered" evidence="1">
    <location>
        <begin position="50"/>
        <end position="85"/>
    </location>
</feature>
<dbReference type="EMBL" id="BGZK01001996">
    <property type="protein sequence ID" value="GBP89364.1"/>
    <property type="molecule type" value="Genomic_DNA"/>
</dbReference>
<evidence type="ECO:0000256" key="1">
    <source>
        <dbReference type="SAM" id="MobiDB-lite"/>
    </source>
</evidence>
<gene>
    <name evidence="2" type="ORF">EVAR_66652_1</name>
</gene>
<feature type="compositionally biased region" description="Low complexity" evidence="1">
    <location>
        <begin position="55"/>
        <end position="64"/>
    </location>
</feature>
<dbReference type="OrthoDB" id="425681at2759"/>
<comment type="caution">
    <text evidence="2">The sequence shown here is derived from an EMBL/GenBank/DDBJ whole genome shotgun (WGS) entry which is preliminary data.</text>
</comment>
<organism evidence="2 3">
    <name type="scientific">Eumeta variegata</name>
    <name type="common">Bagworm moth</name>
    <name type="synonym">Eumeta japonica</name>
    <dbReference type="NCBI Taxonomy" id="151549"/>
    <lineage>
        <taxon>Eukaryota</taxon>
        <taxon>Metazoa</taxon>
        <taxon>Ecdysozoa</taxon>
        <taxon>Arthropoda</taxon>
        <taxon>Hexapoda</taxon>
        <taxon>Insecta</taxon>
        <taxon>Pterygota</taxon>
        <taxon>Neoptera</taxon>
        <taxon>Endopterygota</taxon>
        <taxon>Lepidoptera</taxon>
        <taxon>Glossata</taxon>
        <taxon>Ditrysia</taxon>
        <taxon>Tineoidea</taxon>
        <taxon>Psychidae</taxon>
        <taxon>Oiketicinae</taxon>
        <taxon>Eumeta</taxon>
    </lineage>
</organism>